<reference evidence="4 6" key="2">
    <citation type="submission" date="2017-06" db="EMBL/GenBank/DDBJ databases">
        <authorList>
            <consortium name="Pathogen Informatics"/>
        </authorList>
    </citation>
    <scope>NUCLEOTIDE SEQUENCE [LARGE SCALE GENOMIC DNA]</scope>
    <source>
        <strain evidence="4 6">NCTC13015</strain>
    </source>
</reference>
<keyword evidence="1" id="KW-0742">SOS response</keyword>
<dbReference type="GO" id="GO:0006302">
    <property type="term" value="P:double-strand break repair"/>
    <property type="evidence" value="ECO:0007669"/>
    <property type="project" value="TreeGrafter"/>
</dbReference>
<proteinExistence type="predicted"/>
<dbReference type="EMBL" id="LT906467">
    <property type="protein sequence ID" value="SNV57275.1"/>
    <property type="molecule type" value="Genomic_DNA"/>
</dbReference>
<dbReference type="AlphaFoldDB" id="A0A076NE74"/>
<sequence>MSADTAHLSELRLGAFKSFHDAVVPIRPVTFLTGLNSSGKSNVLDGLEVLARLATGLDMVEALDGAGSIRGPVRGGSRGCAPHGAKSFSIGCTVVNPATKDQYVYDVEVQVEPELRLVSEKLTGPGLSVKSGTKSPHASLFQTKKQENAAAFITAEVFSGKRGADPSFHFRDTRLILVQILQTLPGSNRAEKSVIEAAETVRGVLQSVYHLDPVPSLMRNYVPKGNDELRRTGENLSATLLQVQQSTPEIFAEIEQLVSDVAGKNIQGLSFSSSDLGDVMLALAEKASGRTPAREMSDGLLRFLAIATALKSPTDNLDVNLPGVAVGNGPSPAVQLVIEEIENGLHPSQAQRIISLLEAAVAEKGTQCLVTTHSTAILDGIEGRFNDSVLVCFRDEQTGQSHVSQLQDLPDYTRELSKQSLGKAVSDGKLIDDSSTETRFADLNTLFGIKSGA</sequence>
<keyword evidence="5" id="KW-1185">Reference proteome</keyword>
<dbReference type="Gene3D" id="3.40.50.300">
    <property type="entry name" value="P-loop containing nucleotide triphosphate hydrolases"/>
    <property type="match status" value="2"/>
</dbReference>
<protein>
    <submittedName>
        <fullName evidence="4">SMC domain-containing protein</fullName>
    </submittedName>
</protein>
<dbReference type="Pfam" id="PF13304">
    <property type="entry name" value="AAA_21"/>
    <property type="match status" value="2"/>
</dbReference>
<dbReference type="PANTHER" id="PTHR32182">
    <property type="entry name" value="DNA REPLICATION AND REPAIR PROTEIN RECF"/>
    <property type="match status" value="1"/>
</dbReference>
<dbReference type="RefSeq" id="WP_038588113.1">
    <property type="nucleotide sequence ID" value="NZ_CP009211.1"/>
</dbReference>
<dbReference type="OrthoDB" id="104167at2"/>
<feature type="domain" description="ATPase AAA-type core" evidence="2">
    <location>
        <begin position="29"/>
        <end position="92"/>
    </location>
</feature>
<evidence type="ECO:0000256" key="1">
    <source>
        <dbReference type="ARBA" id="ARBA00023236"/>
    </source>
</evidence>
<evidence type="ECO:0000313" key="6">
    <source>
        <dbReference type="Proteomes" id="UP000215374"/>
    </source>
</evidence>
<evidence type="ECO:0000313" key="3">
    <source>
        <dbReference type="EMBL" id="AIJ32764.1"/>
    </source>
</evidence>
<dbReference type="InterPro" id="IPR003959">
    <property type="entry name" value="ATPase_AAA_core"/>
</dbReference>
<dbReference type="STRING" id="156978.CIMIT_01525"/>
<dbReference type="GO" id="GO:0009432">
    <property type="term" value="P:SOS response"/>
    <property type="evidence" value="ECO:0007669"/>
    <property type="project" value="UniProtKB-KW"/>
</dbReference>
<evidence type="ECO:0000313" key="4">
    <source>
        <dbReference type="EMBL" id="SNV57275.1"/>
    </source>
</evidence>
<dbReference type="GO" id="GO:0005524">
    <property type="term" value="F:ATP binding"/>
    <property type="evidence" value="ECO:0007669"/>
    <property type="project" value="InterPro"/>
</dbReference>
<organism evidence="3 5">
    <name type="scientific">Corynebacterium imitans</name>
    <dbReference type="NCBI Taxonomy" id="156978"/>
    <lineage>
        <taxon>Bacteria</taxon>
        <taxon>Bacillati</taxon>
        <taxon>Actinomycetota</taxon>
        <taxon>Actinomycetes</taxon>
        <taxon>Mycobacteriales</taxon>
        <taxon>Corynebacteriaceae</taxon>
        <taxon>Corynebacterium</taxon>
    </lineage>
</organism>
<gene>
    <name evidence="3" type="ORF">CIMIT_01525</name>
    <name evidence="4" type="ORF">SAMEA4535761_00372</name>
</gene>
<dbReference type="eggNOG" id="COG4637">
    <property type="taxonomic scope" value="Bacteria"/>
</dbReference>
<dbReference type="HOGENOM" id="CLU_035814_3_0_11"/>
<dbReference type="InterPro" id="IPR014555">
    <property type="entry name" value="RecF-like"/>
</dbReference>
<evidence type="ECO:0000313" key="5">
    <source>
        <dbReference type="Proteomes" id="UP000028780"/>
    </source>
</evidence>
<dbReference type="PIRSF" id="PIRSF029347">
    <property type="entry name" value="RecF"/>
    <property type="match status" value="1"/>
</dbReference>
<dbReference type="InterPro" id="IPR027417">
    <property type="entry name" value="P-loop_NTPase"/>
</dbReference>
<dbReference type="GO" id="GO:0016887">
    <property type="term" value="F:ATP hydrolysis activity"/>
    <property type="evidence" value="ECO:0007669"/>
    <property type="project" value="InterPro"/>
</dbReference>
<keyword evidence="1" id="KW-0227">DNA damage</keyword>
<dbReference type="SUPFAM" id="SSF52540">
    <property type="entry name" value="P-loop containing nucleoside triphosphate hydrolases"/>
    <property type="match status" value="1"/>
</dbReference>
<dbReference type="KEGG" id="cii:CIMIT_01525"/>
<feature type="domain" description="ATPase AAA-type core" evidence="2">
    <location>
        <begin position="235"/>
        <end position="379"/>
    </location>
</feature>
<reference evidence="3 5" key="1">
    <citation type="submission" date="2014-08" db="EMBL/GenBank/DDBJ databases">
        <title>Complete genome sequence of Corynebacterium imitans DSM 44264, isolated from a five-month-old boy with suspected pharyngeal diphtheria.</title>
        <authorList>
            <person name="Mollmann S."/>
            <person name="Albersmeier A."/>
            <person name="Ruckert C."/>
            <person name="Tauch A."/>
        </authorList>
    </citation>
    <scope>NUCLEOTIDE SEQUENCE [LARGE SCALE GENOMIC DNA]</scope>
    <source>
        <strain evidence="3 5">DSM 44264</strain>
    </source>
</reference>
<evidence type="ECO:0000259" key="2">
    <source>
        <dbReference type="Pfam" id="PF13304"/>
    </source>
</evidence>
<accession>A0A076NE74</accession>
<dbReference type="GO" id="GO:0000731">
    <property type="term" value="P:DNA synthesis involved in DNA repair"/>
    <property type="evidence" value="ECO:0007669"/>
    <property type="project" value="TreeGrafter"/>
</dbReference>
<dbReference type="EMBL" id="CP009211">
    <property type="protein sequence ID" value="AIJ32764.1"/>
    <property type="molecule type" value="Genomic_DNA"/>
</dbReference>
<dbReference type="PANTHER" id="PTHR32182:SF22">
    <property type="entry name" value="ATP-DEPENDENT ENDONUCLEASE, OLD FAMILY-RELATED"/>
    <property type="match status" value="1"/>
</dbReference>
<dbReference type="Proteomes" id="UP000028780">
    <property type="component" value="Chromosome"/>
</dbReference>
<name>A0A076NE74_9CORY</name>
<dbReference type="Proteomes" id="UP000215374">
    <property type="component" value="Chromosome 1"/>
</dbReference>